<proteinExistence type="predicted"/>
<dbReference type="AlphaFoldDB" id="A0A183G608"/>
<feature type="region of interest" description="Disordered" evidence="1">
    <location>
        <begin position="76"/>
        <end position="96"/>
    </location>
</feature>
<accession>A0A3P8BE65</accession>
<sequence>MSAPLDRQSSAAFTEPEDGFADDDLLAPDDLSVQVSQYAGELNPGIPRMKRRHYPLYHDPLVVSVFAGAQEIHRVQRGRGRANSKLGGRRQRKITV</sequence>
<protein>
    <submittedName>
        <fullName evidence="4">Transposase</fullName>
    </submittedName>
</protein>
<evidence type="ECO:0000313" key="2">
    <source>
        <dbReference type="EMBL" id="VDP07978.1"/>
    </source>
</evidence>
<reference evidence="4" key="2">
    <citation type="submission" date="2019-09" db="UniProtKB">
        <authorList>
            <consortium name="WormBaseParasite"/>
        </authorList>
    </citation>
    <scope>IDENTIFICATION</scope>
</reference>
<feature type="region of interest" description="Disordered" evidence="1">
    <location>
        <begin position="1"/>
        <end position="25"/>
    </location>
</feature>
<reference evidence="2 3" key="1">
    <citation type="submission" date="2018-11" db="EMBL/GenBank/DDBJ databases">
        <authorList>
            <consortium name="Pathogen Informatics"/>
        </authorList>
    </citation>
    <scope>NUCLEOTIDE SEQUENCE [LARGE SCALE GENOMIC DNA]</scope>
</reference>
<feature type="compositionally biased region" description="Acidic residues" evidence="1">
    <location>
        <begin position="15"/>
        <end position="25"/>
    </location>
</feature>
<dbReference type="Proteomes" id="UP000050761">
    <property type="component" value="Unassembled WGS sequence"/>
</dbReference>
<name>A0A183G608_HELPZ</name>
<keyword evidence="3" id="KW-1185">Reference proteome</keyword>
<dbReference type="EMBL" id="UZAH01029806">
    <property type="protein sequence ID" value="VDP07978.1"/>
    <property type="molecule type" value="Genomic_DNA"/>
</dbReference>
<evidence type="ECO:0000313" key="3">
    <source>
        <dbReference type="Proteomes" id="UP000050761"/>
    </source>
</evidence>
<dbReference type="WBParaSite" id="HPBE_0001710901-mRNA-1">
    <property type="protein sequence ID" value="HPBE_0001710901-mRNA-1"/>
    <property type="gene ID" value="HPBE_0001710901"/>
</dbReference>
<accession>A0A183G608</accession>
<organism evidence="3 4">
    <name type="scientific">Heligmosomoides polygyrus</name>
    <name type="common">Parasitic roundworm</name>
    <dbReference type="NCBI Taxonomy" id="6339"/>
    <lineage>
        <taxon>Eukaryota</taxon>
        <taxon>Metazoa</taxon>
        <taxon>Ecdysozoa</taxon>
        <taxon>Nematoda</taxon>
        <taxon>Chromadorea</taxon>
        <taxon>Rhabditida</taxon>
        <taxon>Rhabditina</taxon>
        <taxon>Rhabditomorpha</taxon>
        <taxon>Strongyloidea</taxon>
        <taxon>Heligmosomidae</taxon>
        <taxon>Heligmosomoides</taxon>
    </lineage>
</organism>
<gene>
    <name evidence="2" type="ORF">HPBE_LOCUS17108</name>
</gene>
<evidence type="ECO:0000256" key="1">
    <source>
        <dbReference type="SAM" id="MobiDB-lite"/>
    </source>
</evidence>
<evidence type="ECO:0000313" key="4">
    <source>
        <dbReference type="WBParaSite" id="HPBE_0001710901-mRNA-1"/>
    </source>
</evidence>